<accession>A0A8H4Q169</accession>
<sequence length="68" mass="8047">MPPLFPITIITTRWHQSTTTNGYYTNRYFTSRRGRLFDLARALLWRLICPLVDLIPHDGPLLRRLASY</sequence>
<keyword evidence="2" id="KW-1185">Reference proteome</keyword>
<protein>
    <submittedName>
        <fullName evidence="1">Uncharacterized protein</fullName>
    </submittedName>
</protein>
<organism evidence="1 2">
    <name type="scientific">Ophiocordyceps camponoti-floridani</name>
    <dbReference type="NCBI Taxonomy" id="2030778"/>
    <lineage>
        <taxon>Eukaryota</taxon>
        <taxon>Fungi</taxon>
        <taxon>Dikarya</taxon>
        <taxon>Ascomycota</taxon>
        <taxon>Pezizomycotina</taxon>
        <taxon>Sordariomycetes</taxon>
        <taxon>Hypocreomycetidae</taxon>
        <taxon>Hypocreales</taxon>
        <taxon>Ophiocordycipitaceae</taxon>
        <taxon>Ophiocordyceps</taxon>
    </lineage>
</organism>
<comment type="caution">
    <text evidence="1">The sequence shown here is derived from an EMBL/GenBank/DDBJ whole genome shotgun (WGS) entry which is preliminary data.</text>
</comment>
<proteinExistence type="predicted"/>
<dbReference type="Proteomes" id="UP000562929">
    <property type="component" value="Unassembled WGS sequence"/>
</dbReference>
<dbReference type="AlphaFoldDB" id="A0A8H4Q169"/>
<reference evidence="1 2" key="1">
    <citation type="journal article" date="2020" name="G3 (Bethesda)">
        <title>Genetic Underpinnings of Host Manipulation by Ophiocordyceps as Revealed by Comparative Transcriptomics.</title>
        <authorList>
            <person name="Will I."/>
            <person name="Das B."/>
            <person name="Trinh T."/>
            <person name="Brachmann A."/>
            <person name="Ohm R.A."/>
            <person name="de Bekker C."/>
        </authorList>
    </citation>
    <scope>NUCLEOTIDE SEQUENCE [LARGE SCALE GENOMIC DNA]</scope>
    <source>
        <strain evidence="1 2">EC05</strain>
    </source>
</reference>
<name>A0A8H4Q169_9HYPO</name>
<evidence type="ECO:0000313" key="1">
    <source>
        <dbReference type="EMBL" id="KAF4581248.1"/>
    </source>
</evidence>
<evidence type="ECO:0000313" key="2">
    <source>
        <dbReference type="Proteomes" id="UP000562929"/>
    </source>
</evidence>
<dbReference type="EMBL" id="JAACLJ010000009">
    <property type="protein sequence ID" value="KAF4581248.1"/>
    <property type="molecule type" value="Genomic_DNA"/>
</dbReference>
<gene>
    <name evidence="1" type="ORF">GQ602_007385</name>
</gene>